<dbReference type="InterPro" id="IPR036148">
    <property type="entry name" value="MmgE/PrpD_sf"/>
</dbReference>
<dbReference type="Proteomes" id="UP001162740">
    <property type="component" value="Plasmid pGD02.2.1"/>
</dbReference>
<dbReference type="EMBL" id="CP083975">
    <property type="protein sequence ID" value="UZF48326.1"/>
    <property type="molecule type" value="Genomic_DNA"/>
</dbReference>
<dbReference type="SUPFAM" id="SSF103378">
    <property type="entry name" value="2-methylcitrate dehydratase PrpD"/>
    <property type="match status" value="1"/>
</dbReference>
<proteinExistence type="inferred from homology"/>
<dbReference type="InterPro" id="IPR045336">
    <property type="entry name" value="MmgE_PrpD_N"/>
</dbReference>
<accession>A0AA46X1D2</accession>
<comment type="similarity">
    <text evidence="1">Belongs to the PrpD family.</text>
</comment>
<feature type="domain" description="MmgE/PrpD C-terminal" evidence="3">
    <location>
        <begin position="266"/>
        <end position="425"/>
    </location>
</feature>
<feature type="domain" description="MmgE/PrpD N-terminal" evidence="2">
    <location>
        <begin position="27"/>
        <end position="244"/>
    </location>
</feature>
<organism evidence="4 5">
    <name type="scientific">Rhodococcus rhodochrous</name>
    <dbReference type="NCBI Taxonomy" id="1829"/>
    <lineage>
        <taxon>Bacteria</taxon>
        <taxon>Bacillati</taxon>
        <taxon>Actinomycetota</taxon>
        <taxon>Actinomycetes</taxon>
        <taxon>Mycobacteriales</taxon>
        <taxon>Nocardiaceae</taxon>
        <taxon>Rhodococcus</taxon>
    </lineage>
</organism>
<keyword evidence="4" id="KW-0614">Plasmid</keyword>
<evidence type="ECO:0000259" key="3">
    <source>
        <dbReference type="Pfam" id="PF19305"/>
    </source>
</evidence>
<reference evidence="4 5" key="1">
    <citation type="journal article" date="2021" name="Front. Microbiol.">
        <title>Bacterial Transformation of Aromatic Monomers in Softwood Black Liquor.</title>
        <authorList>
            <person name="Navas L.E."/>
            <person name="Dexter G."/>
            <person name="Liu J."/>
            <person name="Levy-Booth D."/>
            <person name="Cho M."/>
            <person name="Jang S.K."/>
            <person name="Mansfield S.D."/>
            <person name="Renneckar S."/>
            <person name="Mohn W.W."/>
            <person name="Eltis L.D."/>
        </authorList>
    </citation>
    <scope>NUCLEOTIDE SEQUENCE [LARGE SCALE GENOMIC DNA]</scope>
    <source>
        <strain evidence="4 5">GD02</strain>
    </source>
</reference>
<evidence type="ECO:0000256" key="1">
    <source>
        <dbReference type="ARBA" id="ARBA00006174"/>
    </source>
</evidence>
<sequence>MSAVNPRSITDQVLALIEDTNADQHWSELASRAFVDTIAVLLAGAVDPSVRAVAGSIGESGGNARSLATSTAMSPRSAALIDGTSAHALDYDDVDDAVIAHPSAVLVPALLAASSTQEVTGAELIPAFRTGVRVGRAIAAAIDIRSHYELGWHSTATIGTIGATAAVAQLLRLTMDEARHAIGIAGSLAGGSRRAFGTMTKPLHAGIAAGNGILAAQLAVNGLTSDPDLIGSPLGFLELHSEHPGMAAPSLAAAPIDEPALNVKLFPCCYYTHSAAEAALSLSTDSVGHNGIEQVTVTVQPGGLAPLLHRRPTDGSQAKFSMEYVVAAALLDGRIDLNTFSDDRVACIDVQQLLTRVEVAEAPAPPIGPSSPRGPFAAVVIRRGDGTTAQKRVDRPAGHASRPVSDEQLHRKFDDCIAFADPSARHHVFQDLRNLRNQSSIRELIDQICQLSQSRFGGKI</sequence>
<dbReference type="InterPro" id="IPR005656">
    <property type="entry name" value="MmgE_PrpD"/>
</dbReference>
<dbReference type="RefSeq" id="WP_229581260.1">
    <property type="nucleotide sequence ID" value="NZ_CP083975.1"/>
</dbReference>
<evidence type="ECO:0000313" key="5">
    <source>
        <dbReference type="Proteomes" id="UP001162740"/>
    </source>
</evidence>
<protein>
    <submittedName>
        <fullName evidence="4">MmgE/PrpD family protein</fullName>
    </submittedName>
</protein>
<geneLocation type="plasmid" evidence="4 5">
    <name>pGD02.2.1</name>
</geneLocation>
<gene>
    <name evidence="4" type="ORF">KUM34_028750</name>
</gene>
<dbReference type="PANTHER" id="PTHR16943">
    <property type="entry name" value="2-METHYLCITRATE DEHYDRATASE-RELATED"/>
    <property type="match status" value="1"/>
</dbReference>
<dbReference type="PANTHER" id="PTHR16943:SF8">
    <property type="entry name" value="2-METHYLCITRATE DEHYDRATASE"/>
    <property type="match status" value="1"/>
</dbReference>
<dbReference type="Pfam" id="PF19305">
    <property type="entry name" value="MmgE_PrpD_C"/>
    <property type="match status" value="1"/>
</dbReference>
<dbReference type="Pfam" id="PF03972">
    <property type="entry name" value="MmgE_PrpD_N"/>
    <property type="match status" value="1"/>
</dbReference>
<dbReference type="Gene3D" id="1.10.4100.10">
    <property type="entry name" value="2-methylcitrate dehydratase PrpD"/>
    <property type="match status" value="1"/>
</dbReference>
<dbReference type="GO" id="GO:0016829">
    <property type="term" value="F:lyase activity"/>
    <property type="evidence" value="ECO:0007669"/>
    <property type="project" value="InterPro"/>
</dbReference>
<dbReference type="AlphaFoldDB" id="A0AA46X1D2"/>
<dbReference type="InterPro" id="IPR045337">
    <property type="entry name" value="MmgE_PrpD_C"/>
</dbReference>
<name>A0AA46X1D2_RHORH</name>
<evidence type="ECO:0000313" key="4">
    <source>
        <dbReference type="EMBL" id="UZF48326.1"/>
    </source>
</evidence>
<evidence type="ECO:0000259" key="2">
    <source>
        <dbReference type="Pfam" id="PF03972"/>
    </source>
</evidence>
<dbReference type="InterPro" id="IPR042188">
    <property type="entry name" value="MmgE/PrpD_sf_2"/>
</dbReference>
<dbReference type="Gene3D" id="3.30.1330.120">
    <property type="entry name" value="2-methylcitrate dehydratase PrpD"/>
    <property type="match status" value="1"/>
</dbReference>
<dbReference type="InterPro" id="IPR042183">
    <property type="entry name" value="MmgE/PrpD_sf_1"/>
</dbReference>